<evidence type="ECO:0000259" key="2">
    <source>
        <dbReference type="Pfam" id="PF09350"/>
    </source>
</evidence>
<evidence type="ECO:0000313" key="3">
    <source>
        <dbReference type="EMBL" id="PWN92194.1"/>
    </source>
</evidence>
<organism evidence="3 4">
    <name type="scientific">Acaromyces ingoldii</name>
    <dbReference type="NCBI Taxonomy" id="215250"/>
    <lineage>
        <taxon>Eukaryota</taxon>
        <taxon>Fungi</taxon>
        <taxon>Dikarya</taxon>
        <taxon>Basidiomycota</taxon>
        <taxon>Ustilaginomycotina</taxon>
        <taxon>Exobasidiomycetes</taxon>
        <taxon>Exobasidiales</taxon>
        <taxon>Cryptobasidiaceae</taxon>
        <taxon>Acaromyces</taxon>
    </lineage>
</organism>
<keyword evidence="4" id="KW-1185">Reference proteome</keyword>
<feature type="compositionally biased region" description="Basic and acidic residues" evidence="1">
    <location>
        <begin position="604"/>
        <end position="615"/>
    </location>
</feature>
<sequence>MLRRSCADASARYRLAARLLHSSGVQPEPPRQAEPRNIFQEAAEEAEEEARDGAADVRGRSALQEARARLAEEPAWTGDERVQDTILRMLMDKHQPLRVKGASGSQHPSDAKLASVQRPTVDLGVRGSLAGGPVGDTEVRALADASSVQPASPGSSQEGIDGDGRRLAKTPADKPWLAVYVNPFTGATSGGAASQPSVYYGKNLAAMSSMLKKGRAATAATARAKDRLKLAGIRTDQLPLDDSGKMRAIREGARKWERAGRMRGVKEEAMAYRRRREEMLLTGQMTEAELEAAEEAAAVASAAAEEEDEQHAILQEGQEGPRPSSTSGSKPGEAVIAMSGGRGWTSLANEKIEEAMKTDYFRRNPLRGKPLTRDTHEMNPFLGREERIMNRLIQRQGAAPPYVELNALLESEMNGFRSRLRDSWVRRASRIILATDHLRRGLEPFSSATAAAMAGNGNGNDAVAKAAPASSSQGEERLVELAKRYRDPEWIERERAFHDTCIAELNNVVRRYNIVAPPSVRRGLVDRQRELERLFVDAHIDLALAVSDGLSRMRSGTSTSVLDSVVAAKRRKTVSTSWWSSPSSYADITPLDGRGGGGSSSSRRRGEPSAGDDRVGSSTDLNGGFHGSTRSSRIPSKAFLMAAHLVRRARDWVAGAR</sequence>
<dbReference type="AlphaFoldDB" id="A0A316YTU4"/>
<dbReference type="OrthoDB" id="547796at2759"/>
<evidence type="ECO:0000256" key="1">
    <source>
        <dbReference type="SAM" id="MobiDB-lite"/>
    </source>
</evidence>
<reference evidence="3 4" key="1">
    <citation type="journal article" date="2018" name="Mol. Biol. Evol.">
        <title>Broad Genomic Sampling Reveals a Smut Pathogenic Ancestry of the Fungal Clade Ustilaginomycotina.</title>
        <authorList>
            <person name="Kijpornyongpan T."/>
            <person name="Mondo S.J."/>
            <person name="Barry K."/>
            <person name="Sandor L."/>
            <person name="Lee J."/>
            <person name="Lipzen A."/>
            <person name="Pangilinan J."/>
            <person name="LaButti K."/>
            <person name="Hainaut M."/>
            <person name="Henrissat B."/>
            <person name="Grigoriev I.V."/>
            <person name="Spatafora J.W."/>
            <person name="Aime M.C."/>
        </authorList>
    </citation>
    <scope>NUCLEOTIDE SEQUENCE [LARGE SCALE GENOMIC DNA]</scope>
    <source>
        <strain evidence="3 4">MCA 4198</strain>
    </source>
</reference>
<feature type="region of interest" description="Disordered" evidence="1">
    <location>
        <begin position="589"/>
        <end position="632"/>
    </location>
</feature>
<dbReference type="EMBL" id="KZ819635">
    <property type="protein sequence ID" value="PWN92194.1"/>
    <property type="molecule type" value="Genomic_DNA"/>
</dbReference>
<accession>A0A316YTU4</accession>
<dbReference type="InterPro" id="IPR018961">
    <property type="entry name" value="DnaJ_homolog_subfam-C_membr-28"/>
</dbReference>
<dbReference type="RefSeq" id="XP_025379392.1">
    <property type="nucleotide sequence ID" value="XM_025521300.1"/>
</dbReference>
<proteinExistence type="predicted"/>
<feature type="compositionally biased region" description="Polar residues" evidence="1">
    <location>
        <begin position="146"/>
        <end position="158"/>
    </location>
</feature>
<name>A0A316YTU4_9BASI</name>
<feature type="region of interest" description="Disordered" evidence="1">
    <location>
        <begin position="144"/>
        <end position="168"/>
    </location>
</feature>
<feature type="region of interest" description="Disordered" evidence="1">
    <location>
        <begin position="22"/>
        <end position="56"/>
    </location>
</feature>
<feature type="region of interest" description="Disordered" evidence="1">
    <location>
        <begin position="302"/>
        <end position="334"/>
    </location>
</feature>
<dbReference type="InParanoid" id="A0A316YTU4"/>
<dbReference type="STRING" id="215250.A0A316YTU4"/>
<dbReference type="PANTHER" id="PTHR39394:SF1">
    <property type="entry name" value="DNAJ HOMOLOGUE SUBFAMILY C MEMBER 28 CONSERVED DOMAIN-CONTAINING PROTEIN"/>
    <property type="match status" value="1"/>
</dbReference>
<protein>
    <recommendedName>
        <fullName evidence="2">DnaJ homologue subfamily C member 28 conserved domain-containing protein</fullName>
    </recommendedName>
</protein>
<evidence type="ECO:0000313" key="4">
    <source>
        <dbReference type="Proteomes" id="UP000245768"/>
    </source>
</evidence>
<feature type="domain" description="DnaJ homologue subfamily C member 28 conserved" evidence="2">
    <location>
        <begin position="347"/>
        <end position="414"/>
    </location>
</feature>
<dbReference type="Proteomes" id="UP000245768">
    <property type="component" value="Unassembled WGS sequence"/>
</dbReference>
<dbReference type="PANTHER" id="PTHR39394">
    <property type="entry name" value="YALI0E31793P"/>
    <property type="match status" value="1"/>
</dbReference>
<dbReference type="Pfam" id="PF09350">
    <property type="entry name" value="DJC28_CD"/>
    <property type="match status" value="1"/>
</dbReference>
<dbReference type="GeneID" id="37043216"/>
<gene>
    <name evidence="3" type="ORF">FA10DRAFT_265996</name>
</gene>